<dbReference type="KEGG" id="spat:A0O21_02300"/>
<evidence type="ECO:0000313" key="3">
    <source>
        <dbReference type="Proteomes" id="UP000077317"/>
    </source>
</evidence>
<dbReference type="OrthoDB" id="9776853at2"/>
<dbReference type="InterPro" id="IPR029058">
    <property type="entry name" value="AB_hydrolase_fold"/>
</dbReference>
<gene>
    <name evidence="2" type="ORF">A0O21_02300</name>
</gene>
<proteinExistence type="predicted"/>
<organism evidence="2 3">
    <name type="scientific">Streptococcus pantholopis</name>
    <dbReference type="NCBI Taxonomy" id="1811193"/>
    <lineage>
        <taxon>Bacteria</taxon>
        <taxon>Bacillati</taxon>
        <taxon>Bacillota</taxon>
        <taxon>Bacilli</taxon>
        <taxon>Lactobacillales</taxon>
        <taxon>Streptococcaceae</taxon>
        <taxon>Streptococcus</taxon>
    </lineage>
</organism>
<dbReference type="RefSeq" id="WP_067060631.1">
    <property type="nucleotide sequence ID" value="NZ_CP014699.1"/>
</dbReference>
<dbReference type="Proteomes" id="UP000077317">
    <property type="component" value="Chromosome"/>
</dbReference>
<accession>A0A172Q699</accession>
<reference evidence="2 3" key="1">
    <citation type="journal article" date="2016" name="Int. J. Syst. Evol. Microbiol.">
        <title>Streptococcuspantholopis sp. nov., isolated from faeces of the Tibetan antelope (Pantholops hodgsonii).</title>
        <authorList>
            <person name="Bai X."/>
            <person name="Xiong Y."/>
            <person name="Lu S."/>
            <person name="Jin D."/>
            <person name="Lai X."/>
            <person name="Yang J."/>
            <person name="Niu L."/>
            <person name="Hu S."/>
            <person name="Meng X."/>
            <person name="Pu J."/>
            <person name="Ye C."/>
            <person name="Xu J."/>
        </authorList>
    </citation>
    <scope>NUCLEOTIDE SEQUENCE [LARGE SCALE GENOMIC DNA]</scope>
    <source>
        <strain evidence="2 3">TA 26</strain>
    </source>
</reference>
<protein>
    <recommendedName>
        <fullName evidence="1">AB hydrolase-1 domain-containing protein</fullName>
    </recommendedName>
</protein>
<feature type="domain" description="AB hydrolase-1" evidence="1">
    <location>
        <begin position="20"/>
        <end position="87"/>
    </location>
</feature>
<name>A0A172Q699_9STRE</name>
<sequence length="105" mass="11807">MESANELSIEESGCHNTQTILFLHASGYSSKVWGCHIAALKSDFHCLAVDLPGHGKSLKTAWTNFDTAAEMLADIIKKRAHSRPLLVVLAEVRLRNQRFRTYRQP</sequence>
<keyword evidence="3" id="KW-1185">Reference proteome</keyword>
<evidence type="ECO:0000259" key="1">
    <source>
        <dbReference type="Pfam" id="PF12697"/>
    </source>
</evidence>
<evidence type="ECO:0000313" key="2">
    <source>
        <dbReference type="EMBL" id="AND78932.1"/>
    </source>
</evidence>
<dbReference type="STRING" id="1811193.A0O21_02300"/>
<dbReference type="Pfam" id="PF12697">
    <property type="entry name" value="Abhydrolase_6"/>
    <property type="match status" value="1"/>
</dbReference>
<reference evidence="3" key="2">
    <citation type="submission" date="2016-03" db="EMBL/GenBank/DDBJ databases">
        <title>Streptococcus antelopensis sp. nov., isolated from the feces of the Tibetan antelope (Pantholops hodgsonii) in Hoh Xil National Nature Reserve, Qinghai, China.</title>
        <authorList>
            <person name="Bai X."/>
        </authorList>
    </citation>
    <scope>NUCLEOTIDE SEQUENCE [LARGE SCALE GENOMIC DNA]</scope>
    <source>
        <strain evidence="3">TA 26</strain>
    </source>
</reference>
<dbReference type="Gene3D" id="3.40.50.1820">
    <property type="entry name" value="alpha/beta hydrolase"/>
    <property type="match status" value="1"/>
</dbReference>
<dbReference type="AlphaFoldDB" id="A0A172Q699"/>
<dbReference type="SUPFAM" id="SSF53474">
    <property type="entry name" value="alpha/beta-Hydrolases"/>
    <property type="match status" value="1"/>
</dbReference>
<dbReference type="InterPro" id="IPR000073">
    <property type="entry name" value="AB_hydrolase_1"/>
</dbReference>
<dbReference type="EMBL" id="CP014699">
    <property type="protein sequence ID" value="AND78932.1"/>
    <property type="molecule type" value="Genomic_DNA"/>
</dbReference>